<reference evidence="1 2" key="1">
    <citation type="submission" date="2019-10" db="EMBL/GenBank/DDBJ databases">
        <title>Description of Paenibacillus humi sp. nov.</title>
        <authorList>
            <person name="Carlier A."/>
            <person name="Qi S."/>
        </authorList>
    </citation>
    <scope>NUCLEOTIDE SEQUENCE [LARGE SCALE GENOMIC DNA]</scope>
    <source>
        <strain evidence="1 2">LMG 31461</strain>
    </source>
</reference>
<evidence type="ECO:0000313" key="1">
    <source>
        <dbReference type="EMBL" id="NOU69253.1"/>
    </source>
</evidence>
<proteinExistence type="predicted"/>
<evidence type="ECO:0000313" key="2">
    <source>
        <dbReference type="Proteomes" id="UP000653578"/>
    </source>
</evidence>
<dbReference type="RefSeq" id="WP_171637436.1">
    <property type="nucleotide sequence ID" value="NZ_WHNY01000090.1"/>
</dbReference>
<keyword evidence="2" id="KW-1185">Reference proteome</keyword>
<dbReference type="Proteomes" id="UP000653578">
    <property type="component" value="Unassembled WGS sequence"/>
</dbReference>
<evidence type="ECO:0008006" key="3">
    <source>
        <dbReference type="Google" id="ProtNLM"/>
    </source>
</evidence>
<dbReference type="Pfam" id="PF19652">
    <property type="entry name" value="DUF6155"/>
    <property type="match status" value="1"/>
</dbReference>
<protein>
    <recommendedName>
        <fullName evidence="3">Phage protein</fullName>
    </recommendedName>
</protein>
<accession>A0ABX1XL43</accession>
<sequence>MSKISLPELKKQLKTYKPEELVSIIVDCYKSSGDVKKYIHMMLDPESTENQLFEEAKKKVLIQFYPDRGDAKLKFADARKAISEFNKLTNNQVRTIELMIYYVELGVQMTNEYGDMYESFYNSMVSMYQSAVQKIAEDASGGRYHLFREKLMTIIARAGNVGWGFEEGLADVYYRYVGGFDEEED</sequence>
<comment type="caution">
    <text evidence="1">The sequence shown here is derived from an EMBL/GenBank/DDBJ whole genome shotgun (WGS) entry which is preliminary data.</text>
</comment>
<gene>
    <name evidence="1" type="ORF">GC096_35130</name>
</gene>
<name>A0ABX1XL43_9BACL</name>
<dbReference type="EMBL" id="WHNY01000090">
    <property type="protein sequence ID" value="NOU69253.1"/>
    <property type="molecule type" value="Genomic_DNA"/>
</dbReference>
<organism evidence="1 2">
    <name type="scientific">Paenibacillus plantarum</name>
    <dbReference type="NCBI Taxonomy" id="2654975"/>
    <lineage>
        <taxon>Bacteria</taxon>
        <taxon>Bacillati</taxon>
        <taxon>Bacillota</taxon>
        <taxon>Bacilli</taxon>
        <taxon>Bacillales</taxon>
        <taxon>Paenibacillaceae</taxon>
        <taxon>Paenibacillus</taxon>
    </lineage>
</organism>
<dbReference type="InterPro" id="IPR046153">
    <property type="entry name" value="DUF6155"/>
</dbReference>